<dbReference type="InterPro" id="IPR001508">
    <property type="entry name" value="Iono_Glu_rcpt_met"/>
</dbReference>
<keyword evidence="9" id="KW-0675">Receptor</keyword>
<dbReference type="EMBL" id="CAIIXF020000011">
    <property type="protein sequence ID" value="CAH1800075.1"/>
    <property type="molecule type" value="Genomic_DNA"/>
</dbReference>
<dbReference type="Pfam" id="PF01094">
    <property type="entry name" value="ANF_receptor"/>
    <property type="match status" value="1"/>
</dbReference>
<dbReference type="SUPFAM" id="SSF53822">
    <property type="entry name" value="Periplasmic binding protein-like I"/>
    <property type="match status" value="1"/>
</dbReference>
<organism evidence="17 18">
    <name type="scientific">Owenia fusiformis</name>
    <name type="common">Polychaete worm</name>
    <dbReference type="NCBI Taxonomy" id="6347"/>
    <lineage>
        <taxon>Eukaryota</taxon>
        <taxon>Metazoa</taxon>
        <taxon>Spiralia</taxon>
        <taxon>Lophotrochozoa</taxon>
        <taxon>Annelida</taxon>
        <taxon>Polychaeta</taxon>
        <taxon>Sedentaria</taxon>
        <taxon>Canalipalpata</taxon>
        <taxon>Sabellida</taxon>
        <taxon>Oweniida</taxon>
        <taxon>Oweniidae</taxon>
        <taxon>Owenia</taxon>
    </lineage>
</organism>
<evidence type="ECO:0000256" key="6">
    <source>
        <dbReference type="ARBA" id="ARBA00023018"/>
    </source>
</evidence>
<dbReference type="Gene3D" id="3.40.190.10">
    <property type="entry name" value="Periplasmic binding protein-like II"/>
    <property type="match status" value="1"/>
</dbReference>
<dbReference type="SMART" id="SM00918">
    <property type="entry name" value="Lig_chan-Glu_bd"/>
    <property type="match status" value="1"/>
</dbReference>
<dbReference type="SUPFAM" id="SSF53850">
    <property type="entry name" value="Periplasmic binding protein-like II"/>
    <property type="match status" value="1"/>
</dbReference>
<dbReference type="PRINTS" id="PR00177">
    <property type="entry name" value="NMDARECEPTOR"/>
</dbReference>
<name>A0A8J1TB47_OWEFU</name>
<sequence>MAIYHRLILLGICLCISSTSVSSYSDPVINPKQIMIGAVLSSQESEDVFHQAVRDLNRELGALPQGVVFNATSLVMQENPIRAAQSTCSNLLSKQVYTVLASHPPSQELSPIAVSFTCGYYMIPVIGLSARESIFSDKGIHPFFMRTVPPFSEQAEIWVNLVRHFKWKSVIFLHTADHDGRAILAEFQNRMDYKNMKIEKTIALTPGLDSYMSELLDTDIIELTTRVILLYADREDGQNIIRDAVALNLTQPGYAWIVTEQLLTLPDVPIGFLGASLVDWMEEEKHIRDSLQIIAKAFQSIYMNPKVSLIEAPTDCEAYPWVEEDETVLGGELVYDELIKQVLDYGQTGSIKFSKDGDRVQPLYNIVNIQENGPVVIGKTYVREIRRTKQLTVNMDNSSSIKWPPNIDDVPKGIKLETRLKVVTIAETPFVYTKPLSEMESCNVEDGRVLCPFKNQTTGNTTEMCCEGYCIDLLIQLALNISFTFDLHLVSDGQYGSYERINGSNTKTWNGMVQEVKEGKADLIMAPLTINPERADHIDFSKPFKYQGLRILVKKENTQSGLGSFLQPFKNTLWILVALSVHVVALVLYLLDRFSPFGRFKLAKSDDTEEDALNLSSALWFAWGVLLNSGIGEGTPRSFSARVVGMVWAGFAMIIVASYTANLAAFLVLDRPKASISGIDDARLRNPQDKYTYATVKNSAVSMYFKRQV</sequence>
<dbReference type="Gene3D" id="1.10.287.70">
    <property type="match status" value="1"/>
</dbReference>
<evidence type="ECO:0000313" key="18">
    <source>
        <dbReference type="Proteomes" id="UP000749559"/>
    </source>
</evidence>
<feature type="binding site" evidence="15">
    <location>
        <position position="527"/>
    </location>
    <ligand>
        <name>L-glutamate</name>
        <dbReference type="ChEBI" id="CHEBI:29985"/>
    </ligand>
</feature>
<feature type="site" description="Crucial to convey clamshell closure to channel opening" evidence="16">
    <location>
        <position position="676"/>
    </location>
</feature>
<feature type="binding site" evidence="15">
    <location>
        <position position="529"/>
    </location>
    <ligand>
        <name>L-glutamate</name>
        <dbReference type="ChEBI" id="CHEBI:29985"/>
    </ligand>
</feature>
<dbReference type="GO" id="GO:0015276">
    <property type="term" value="F:ligand-gated monoatomic ion channel activity"/>
    <property type="evidence" value="ECO:0007669"/>
    <property type="project" value="InterPro"/>
</dbReference>
<dbReference type="PANTHER" id="PTHR18966">
    <property type="entry name" value="IONOTROPIC GLUTAMATE RECEPTOR"/>
    <property type="match status" value="1"/>
</dbReference>
<keyword evidence="7" id="KW-0406">Ion transport</keyword>
<keyword evidence="18" id="KW-1185">Reference proteome</keyword>
<accession>A0A8J1TB47</accession>
<keyword evidence="12" id="KW-1071">Ligand-gated ion channel</keyword>
<keyword evidence="2" id="KW-0813">Transport</keyword>
<dbReference type="Proteomes" id="UP000749559">
    <property type="component" value="Unassembled WGS sequence"/>
</dbReference>
<dbReference type="SMART" id="SM00079">
    <property type="entry name" value="PBPe"/>
    <property type="match status" value="1"/>
</dbReference>
<feature type="binding site" evidence="15">
    <location>
        <position position="534"/>
    </location>
    <ligand>
        <name>L-glutamate</name>
        <dbReference type="ChEBI" id="CHEBI:29985"/>
    </ligand>
</feature>
<evidence type="ECO:0000256" key="1">
    <source>
        <dbReference type="ARBA" id="ARBA00004651"/>
    </source>
</evidence>
<evidence type="ECO:0000256" key="2">
    <source>
        <dbReference type="ARBA" id="ARBA00022448"/>
    </source>
</evidence>
<evidence type="ECO:0000256" key="5">
    <source>
        <dbReference type="ARBA" id="ARBA00022989"/>
    </source>
</evidence>
<keyword evidence="5" id="KW-1133">Transmembrane helix</keyword>
<gene>
    <name evidence="17" type="ORF">OFUS_LOCUS24009</name>
</gene>
<dbReference type="InterPro" id="IPR015683">
    <property type="entry name" value="Ionotropic_Glu_rcpt"/>
</dbReference>
<keyword evidence="3" id="KW-1003">Cell membrane</keyword>
<keyword evidence="11" id="KW-0628">Postsynaptic cell membrane</keyword>
<dbReference type="FunFam" id="3.40.190.10:FF:000177">
    <property type="entry name" value="Glutamate [NMDA] receptor subunit 1"/>
    <property type="match status" value="1"/>
</dbReference>
<evidence type="ECO:0000313" key="17">
    <source>
        <dbReference type="EMBL" id="CAH1800075.1"/>
    </source>
</evidence>
<keyword evidence="13" id="KW-0407">Ion channel</keyword>
<dbReference type="Pfam" id="PF00060">
    <property type="entry name" value="Lig_chan"/>
    <property type="match status" value="1"/>
</dbReference>
<comment type="subcellular location">
    <subcellularLocation>
        <location evidence="1">Cell membrane</location>
        <topology evidence="1">Multi-pass membrane protein</topology>
    </subcellularLocation>
    <subcellularLocation>
        <location evidence="14">Postsynaptic cell membrane</location>
    </subcellularLocation>
</comment>
<evidence type="ECO:0000256" key="13">
    <source>
        <dbReference type="ARBA" id="ARBA00023303"/>
    </source>
</evidence>
<evidence type="ECO:0000256" key="16">
    <source>
        <dbReference type="PIRSR" id="PIRSR601508-2"/>
    </source>
</evidence>
<dbReference type="GO" id="GO:0045211">
    <property type="term" value="C:postsynaptic membrane"/>
    <property type="evidence" value="ECO:0007669"/>
    <property type="project" value="UniProtKB-SubCell"/>
</dbReference>
<feature type="non-terminal residue" evidence="17">
    <location>
        <position position="1"/>
    </location>
</feature>
<dbReference type="GO" id="GO:0038023">
    <property type="term" value="F:signaling receptor activity"/>
    <property type="evidence" value="ECO:0007669"/>
    <property type="project" value="InterPro"/>
</dbReference>
<evidence type="ECO:0000256" key="9">
    <source>
        <dbReference type="ARBA" id="ARBA00023170"/>
    </source>
</evidence>
<evidence type="ECO:0000256" key="4">
    <source>
        <dbReference type="ARBA" id="ARBA00022692"/>
    </source>
</evidence>
<evidence type="ECO:0000256" key="3">
    <source>
        <dbReference type="ARBA" id="ARBA00022475"/>
    </source>
</evidence>
<evidence type="ECO:0000256" key="14">
    <source>
        <dbReference type="ARBA" id="ARBA00034100"/>
    </source>
</evidence>
<dbReference type="Gene3D" id="3.40.50.2300">
    <property type="match status" value="2"/>
</dbReference>
<dbReference type="Pfam" id="PF10613">
    <property type="entry name" value="Lig_chan-Glu_bd"/>
    <property type="match status" value="1"/>
</dbReference>
<keyword evidence="8" id="KW-0472">Membrane</keyword>
<dbReference type="InterPro" id="IPR001320">
    <property type="entry name" value="Iontro_rcpt_C"/>
</dbReference>
<feature type="site" description="Interaction with the cone snail toxin Con-ikot-ikot" evidence="16">
    <location>
        <position position="706"/>
    </location>
</feature>
<reference evidence="17" key="1">
    <citation type="submission" date="2022-03" db="EMBL/GenBank/DDBJ databases">
        <authorList>
            <person name="Martin C."/>
        </authorList>
    </citation>
    <scope>NUCLEOTIDE SEQUENCE</scope>
</reference>
<evidence type="ECO:0000256" key="10">
    <source>
        <dbReference type="ARBA" id="ARBA00023180"/>
    </source>
</evidence>
<dbReference type="InterPro" id="IPR019594">
    <property type="entry name" value="Glu/Gly-bd"/>
</dbReference>
<dbReference type="AlphaFoldDB" id="A0A8J1TB47"/>
<dbReference type="OrthoDB" id="5984008at2759"/>
<protein>
    <submittedName>
        <fullName evidence="17">Uncharacterized protein</fullName>
    </submittedName>
</protein>
<keyword evidence="10" id="KW-0325">Glycoprotein</keyword>
<proteinExistence type="predicted"/>
<evidence type="ECO:0000256" key="8">
    <source>
        <dbReference type="ARBA" id="ARBA00023136"/>
    </source>
</evidence>
<evidence type="ECO:0000256" key="15">
    <source>
        <dbReference type="PIRSR" id="PIRSR601508-1"/>
    </source>
</evidence>
<comment type="caution">
    <text evidence="17">The sequence shown here is derived from an EMBL/GenBank/DDBJ whole genome shotgun (WGS) entry which is preliminary data.</text>
</comment>
<evidence type="ECO:0000256" key="11">
    <source>
        <dbReference type="ARBA" id="ARBA00023257"/>
    </source>
</evidence>
<dbReference type="SUPFAM" id="SSF81324">
    <property type="entry name" value="Voltage-gated potassium channels"/>
    <property type="match status" value="1"/>
</dbReference>
<evidence type="ECO:0000256" key="12">
    <source>
        <dbReference type="ARBA" id="ARBA00023286"/>
    </source>
</evidence>
<evidence type="ECO:0000256" key="7">
    <source>
        <dbReference type="ARBA" id="ARBA00023065"/>
    </source>
</evidence>
<keyword evidence="6" id="KW-0770">Synapse</keyword>
<dbReference type="InterPro" id="IPR028082">
    <property type="entry name" value="Peripla_BP_I"/>
</dbReference>
<dbReference type="InterPro" id="IPR001828">
    <property type="entry name" value="ANF_lig-bd_rcpt"/>
</dbReference>
<keyword evidence="4" id="KW-0812">Transmembrane</keyword>